<proteinExistence type="predicted"/>
<dbReference type="RefSeq" id="WP_194694330.1">
    <property type="nucleotide sequence ID" value="NZ_JADKPO010000001.1"/>
</dbReference>
<dbReference type="AlphaFoldDB" id="A0A930YGQ2"/>
<evidence type="ECO:0000313" key="1">
    <source>
        <dbReference type="EMBL" id="MBF4766168.1"/>
    </source>
</evidence>
<dbReference type="SUPFAM" id="SSF55961">
    <property type="entry name" value="Bet v1-like"/>
    <property type="match status" value="1"/>
</dbReference>
<name>A0A930YGQ2_9ACTN</name>
<protein>
    <submittedName>
        <fullName evidence="1">SRPBCC family protein</fullName>
    </submittedName>
</protein>
<dbReference type="Gene3D" id="3.30.530.20">
    <property type="match status" value="1"/>
</dbReference>
<reference evidence="1" key="1">
    <citation type="submission" date="2020-11" db="EMBL/GenBank/DDBJ databases">
        <title>Nocardioides cynanchi sp. nov., isolated from soil of rhizosphere of Cynanchum wilfordii.</title>
        <authorList>
            <person name="Lee J.-S."/>
            <person name="Suh M.K."/>
            <person name="Kim J.-S."/>
        </authorList>
    </citation>
    <scope>NUCLEOTIDE SEQUENCE</scope>
    <source>
        <strain evidence="1">KCTC 19276</strain>
    </source>
</reference>
<comment type="caution">
    <text evidence="1">The sequence shown here is derived from an EMBL/GenBank/DDBJ whole genome shotgun (WGS) entry which is preliminary data.</text>
</comment>
<dbReference type="InterPro" id="IPR019587">
    <property type="entry name" value="Polyketide_cyclase/dehydratase"/>
</dbReference>
<gene>
    <name evidence="1" type="ORF">ISU10_00120</name>
</gene>
<dbReference type="InterPro" id="IPR023393">
    <property type="entry name" value="START-like_dom_sf"/>
</dbReference>
<evidence type="ECO:0000313" key="2">
    <source>
        <dbReference type="Proteomes" id="UP000660668"/>
    </source>
</evidence>
<keyword evidence="2" id="KW-1185">Reference proteome</keyword>
<dbReference type="Pfam" id="PF10604">
    <property type="entry name" value="Polyketide_cyc2"/>
    <property type="match status" value="1"/>
</dbReference>
<dbReference type="Proteomes" id="UP000660668">
    <property type="component" value="Unassembled WGS sequence"/>
</dbReference>
<dbReference type="EMBL" id="JADKPO010000001">
    <property type="protein sequence ID" value="MBF4766168.1"/>
    <property type="molecule type" value="Genomic_DNA"/>
</dbReference>
<sequence>MTRFSVSTTSRATVEASRQRVWDALTDTGLLSRLTPYLRRIDASSSPDSVRWTWHLVQIPLLGSMVSPSFTEVMTFDEPSRIDFAHDPARAEEKAGVEGRYTLVEAGGATDLSIELAITVDLPFPRLARPAVQAAMHAVVATMGVRFSHNLVRHLKRTS</sequence>
<accession>A0A930YGQ2</accession>
<organism evidence="1 2">
    <name type="scientific">Nocardioides agariphilus</name>
    <dbReference type="NCBI Taxonomy" id="433664"/>
    <lineage>
        <taxon>Bacteria</taxon>
        <taxon>Bacillati</taxon>
        <taxon>Actinomycetota</taxon>
        <taxon>Actinomycetes</taxon>
        <taxon>Propionibacteriales</taxon>
        <taxon>Nocardioidaceae</taxon>
        <taxon>Nocardioides</taxon>
    </lineage>
</organism>